<sequence>MKKISRIAAHGIGYRSMAVRADGTLWSWGIGYTGDGTKWDRTSPVGIRSFDKEIIDKDPIFVEIDGTTLQFEQPPITLNKRTLVPLRAIFEALGADLKWNSTTSTITANKGAITIELVIGSSTALLNGKHVSLDAPPTIRNNYTLVPVRFIGEALGADVHWDENNKTVILKTA</sequence>
<protein>
    <submittedName>
        <fullName evidence="2">Copper amine oxidase N-terminal domain-containing protein</fullName>
    </submittedName>
</protein>
<proteinExistence type="predicted"/>
<dbReference type="Proteomes" id="UP000266340">
    <property type="component" value="Unassembled WGS sequence"/>
</dbReference>
<accession>A0A398CRR1</accession>
<comment type="caution">
    <text evidence="2">The sequence shown here is derived from an EMBL/GenBank/DDBJ whole genome shotgun (WGS) entry which is preliminary data.</text>
</comment>
<keyword evidence="3" id="KW-1185">Reference proteome</keyword>
<dbReference type="Pfam" id="PF07833">
    <property type="entry name" value="Cu_amine_oxidN1"/>
    <property type="match status" value="1"/>
</dbReference>
<dbReference type="RefSeq" id="WP_147355872.1">
    <property type="nucleotide sequence ID" value="NZ_QXJM01000039.1"/>
</dbReference>
<dbReference type="OrthoDB" id="9778320at2"/>
<dbReference type="EMBL" id="QXJM01000039">
    <property type="protein sequence ID" value="RIE02467.1"/>
    <property type="molecule type" value="Genomic_DNA"/>
</dbReference>
<evidence type="ECO:0000313" key="2">
    <source>
        <dbReference type="EMBL" id="RIE02467.1"/>
    </source>
</evidence>
<gene>
    <name evidence="2" type="ORF">D3H35_17360</name>
</gene>
<dbReference type="SUPFAM" id="SSF55383">
    <property type="entry name" value="Copper amine oxidase, domain N"/>
    <property type="match status" value="1"/>
</dbReference>
<organism evidence="2 3">
    <name type="scientific">Cohnella faecalis</name>
    <dbReference type="NCBI Taxonomy" id="2315694"/>
    <lineage>
        <taxon>Bacteria</taxon>
        <taxon>Bacillati</taxon>
        <taxon>Bacillota</taxon>
        <taxon>Bacilli</taxon>
        <taxon>Bacillales</taxon>
        <taxon>Paenibacillaceae</taxon>
        <taxon>Cohnella</taxon>
    </lineage>
</organism>
<dbReference type="Gene3D" id="3.30.457.10">
    <property type="entry name" value="Copper amine oxidase-like, N-terminal domain"/>
    <property type="match status" value="1"/>
</dbReference>
<dbReference type="InterPro" id="IPR012854">
    <property type="entry name" value="Cu_amine_oxidase-like_N"/>
</dbReference>
<evidence type="ECO:0000259" key="1">
    <source>
        <dbReference type="Pfam" id="PF07833"/>
    </source>
</evidence>
<reference evidence="2 3" key="1">
    <citation type="submission" date="2018-09" db="EMBL/GenBank/DDBJ databases">
        <title>Cohnella cavernae sp. nov., isolated from a karst cave.</title>
        <authorList>
            <person name="Zhu H."/>
        </authorList>
    </citation>
    <scope>NUCLEOTIDE SEQUENCE [LARGE SCALE GENOMIC DNA]</scope>
    <source>
        <strain evidence="2 3">K2E09-144</strain>
    </source>
</reference>
<name>A0A398CRR1_9BACL</name>
<dbReference type="InterPro" id="IPR036582">
    <property type="entry name" value="Mao_N_sf"/>
</dbReference>
<dbReference type="AlphaFoldDB" id="A0A398CRR1"/>
<feature type="domain" description="Copper amine oxidase-like N-terminal" evidence="1">
    <location>
        <begin position="64"/>
        <end position="170"/>
    </location>
</feature>
<evidence type="ECO:0000313" key="3">
    <source>
        <dbReference type="Proteomes" id="UP000266340"/>
    </source>
</evidence>